<protein>
    <submittedName>
        <fullName evidence="1">Uncharacterized protein</fullName>
    </submittedName>
</protein>
<evidence type="ECO:0000313" key="1">
    <source>
        <dbReference type="EMBL" id="OAC97894.1"/>
    </source>
</evidence>
<comment type="caution">
    <text evidence="1">The sequence shown here is derived from an EMBL/GenBank/DDBJ whole genome shotgun (WGS) entry which is preliminary data.</text>
</comment>
<dbReference type="AlphaFoldDB" id="A0A168GP95"/>
<proteinExistence type="predicted"/>
<evidence type="ECO:0000313" key="2">
    <source>
        <dbReference type="Proteomes" id="UP000077051"/>
    </source>
</evidence>
<reference evidence="1 2" key="1">
    <citation type="submission" date="2015-06" db="EMBL/GenBank/DDBJ databases">
        <title>Expansion of signal transduction pathways in fungi by whole-genome duplication.</title>
        <authorList>
            <consortium name="DOE Joint Genome Institute"/>
            <person name="Corrochano L.M."/>
            <person name="Kuo A."/>
            <person name="Marcet-Houben M."/>
            <person name="Polaino S."/>
            <person name="Salamov A."/>
            <person name="Villalobos J.M."/>
            <person name="Alvarez M.I."/>
            <person name="Avalos J."/>
            <person name="Benito E.P."/>
            <person name="Benoit I."/>
            <person name="Burger G."/>
            <person name="Camino L.P."/>
            <person name="Canovas D."/>
            <person name="Cerda-Olmedo E."/>
            <person name="Cheng J.-F."/>
            <person name="Dominguez A."/>
            <person name="Elias M."/>
            <person name="Eslava A.P."/>
            <person name="Glaser F."/>
            <person name="Grimwood J."/>
            <person name="Gutierrez G."/>
            <person name="Heitman J."/>
            <person name="Henrissat B."/>
            <person name="Iturriaga E.A."/>
            <person name="Lang B.F."/>
            <person name="Lavin J.L."/>
            <person name="Lee S."/>
            <person name="Li W."/>
            <person name="Lindquist E."/>
            <person name="Lopez-Garcia S."/>
            <person name="Luque E.M."/>
            <person name="Marcos A.T."/>
            <person name="Martin J."/>
            <person name="Mccluskey K."/>
            <person name="Medina H.R."/>
            <person name="Miralles-Duran A."/>
            <person name="Miyazaki A."/>
            <person name="Munoz-Torres E."/>
            <person name="Oguiza J.A."/>
            <person name="Ohm R."/>
            <person name="Olmedo M."/>
            <person name="Orejas M."/>
            <person name="Ortiz-Castellanos L."/>
            <person name="Pisabarro A.G."/>
            <person name="Rodriguez-Romero J."/>
            <person name="Ruiz-Herrera J."/>
            <person name="Ruiz-Vazquez R."/>
            <person name="Sanz C."/>
            <person name="Schackwitz W."/>
            <person name="Schmutz J."/>
            <person name="Shahriari M."/>
            <person name="Shelest E."/>
            <person name="Silva-Franco F."/>
            <person name="Soanes D."/>
            <person name="Syed K."/>
            <person name="Tagua V.G."/>
            <person name="Talbot N.J."/>
            <person name="Thon M."/>
            <person name="De Vries R.P."/>
            <person name="Wiebenga A."/>
            <person name="Yadav J.S."/>
            <person name="Braun E.L."/>
            <person name="Baker S."/>
            <person name="Garre V."/>
            <person name="Horwitz B."/>
            <person name="Torres-Martinez S."/>
            <person name="Idnurm A."/>
            <person name="Herrera-Estrella A."/>
            <person name="Gabaldon T."/>
            <person name="Grigoriev I.V."/>
        </authorList>
    </citation>
    <scope>NUCLEOTIDE SEQUENCE [LARGE SCALE GENOMIC DNA]</scope>
    <source>
        <strain evidence="1 2">CBS 277.49</strain>
    </source>
</reference>
<name>A0A168GP95_MUCCL</name>
<accession>A0A168GP95</accession>
<dbReference type="Proteomes" id="UP000077051">
    <property type="component" value="Unassembled WGS sequence"/>
</dbReference>
<dbReference type="VEuPathDB" id="FungiDB:MUCCIDRAFT_86758"/>
<sequence length="135" mass="15905">MTAKWALHVMIEVSYGVQIETRDWEIDPDLGRGGVFSTKALAKDYMKKLAHELYWTAMVGYELKDEEDEDYPIPPPEAEFSRYYREQEIIITFGSEAFYDEMEHRSGFVKYTKMHIDNVVLRVPEETTNNKKRKA</sequence>
<keyword evidence="2" id="KW-1185">Reference proteome</keyword>
<organism evidence="1 2">
    <name type="scientific">Mucor lusitanicus CBS 277.49</name>
    <dbReference type="NCBI Taxonomy" id="747725"/>
    <lineage>
        <taxon>Eukaryota</taxon>
        <taxon>Fungi</taxon>
        <taxon>Fungi incertae sedis</taxon>
        <taxon>Mucoromycota</taxon>
        <taxon>Mucoromycotina</taxon>
        <taxon>Mucoromycetes</taxon>
        <taxon>Mucorales</taxon>
        <taxon>Mucorineae</taxon>
        <taxon>Mucoraceae</taxon>
        <taxon>Mucor</taxon>
    </lineage>
</organism>
<gene>
    <name evidence="1" type="ORF">MUCCIDRAFT_86758</name>
</gene>
<dbReference type="EMBL" id="AMYB01000012">
    <property type="protein sequence ID" value="OAC97894.1"/>
    <property type="molecule type" value="Genomic_DNA"/>
</dbReference>